<dbReference type="NCBIfam" id="TIGR00107">
    <property type="entry name" value="deoD"/>
    <property type="match status" value="1"/>
</dbReference>
<dbReference type="PROSITE" id="PS01232">
    <property type="entry name" value="PNP_UDP_1"/>
    <property type="match status" value="1"/>
</dbReference>
<feature type="binding site" description="in other chain" evidence="5">
    <location>
        <begin position="87"/>
        <end position="90"/>
    </location>
    <ligand>
        <name>phosphate</name>
        <dbReference type="ChEBI" id="CHEBI:43474"/>
        <note>ligand shared between dimeric partners</note>
    </ligand>
</feature>
<name>A0A1H2XED2_9RHOB</name>
<feature type="binding site" description="in other chain" evidence="5">
    <location>
        <begin position="203"/>
        <end position="204"/>
    </location>
    <ligand>
        <name>a purine D-ribonucleoside</name>
        <dbReference type="ChEBI" id="CHEBI:142355"/>
        <note>ligand shared between dimeric partners</note>
    </ligand>
</feature>
<feature type="active site" description="Proton donor" evidence="5">
    <location>
        <position position="204"/>
    </location>
</feature>
<keyword evidence="3 5" id="KW-0808">Transferase</keyword>
<evidence type="ECO:0000313" key="8">
    <source>
        <dbReference type="Proteomes" id="UP000198539"/>
    </source>
</evidence>
<evidence type="ECO:0000256" key="5">
    <source>
        <dbReference type="HAMAP-Rule" id="MF_01627"/>
    </source>
</evidence>
<gene>
    <name evidence="5" type="primary">deoD</name>
    <name evidence="7" type="ORF">SAMN04488238_104149</name>
</gene>
<dbReference type="GO" id="GO:0004731">
    <property type="term" value="F:purine-nucleoside phosphorylase activity"/>
    <property type="evidence" value="ECO:0007669"/>
    <property type="project" value="UniProtKB-UniRule"/>
</dbReference>
<proteinExistence type="inferred from homology"/>
<dbReference type="InterPro" id="IPR035994">
    <property type="entry name" value="Nucleoside_phosphorylase_sf"/>
</dbReference>
<dbReference type="OrthoDB" id="9782889at2"/>
<evidence type="ECO:0000259" key="6">
    <source>
        <dbReference type="Pfam" id="PF01048"/>
    </source>
</evidence>
<dbReference type="Pfam" id="PF01048">
    <property type="entry name" value="PNP_UDP_1"/>
    <property type="match status" value="1"/>
</dbReference>
<dbReference type="InterPro" id="IPR018016">
    <property type="entry name" value="Nucleoside_phosphorylase_CS"/>
</dbReference>
<dbReference type="HAMAP" id="MF_01627">
    <property type="entry name" value="Pur_nucleosid_phosp"/>
    <property type="match status" value="1"/>
</dbReference>
<dbReference type="STRING" id="564137.SAMN04488238_104149"/>
<evidence type="ECO:0000256" key="4">
    <source>
        <dbReference type="ARBA" id="ARBA00048447"/>
    </source>
</evidence>
<dbReference type="AlphaFoldDB" id="A0A1H2XED2"/>
<evidence type="ECO:0000256" key="1">
    <source>
        <dbReference type="ARBA" id="ARBA00010456"/>
    </source>
</evidence>
<feature type="site" description="Important for catalytic activity" evidence="5">
    <location>
        <position position="217"/>
    </location>
</feature>
<dbReference type="GO" id="GO:0006152">
    <property type="term" value="P:purine nucleoside catabolic process"/>
    <property type="evidence" value="ECO:0007669"/>
    <property type="project" value="TreeGrafter"/>
</dbReference>
<dbReference type="InterPro" id="IPR000845">
    <property type="entry name" value="Nucleoside_phosphorylase_d"/>
</dbReference>
<sequence length="236" mass="25417">MTIHIGAAPGDIAQTVLMPGDPYRARWAAETFLDTPRLVNEVRGMLGYTGTWRGQPVTIHGSGMGMASLSIYANELIRDYGAKTLIRIGSAGAMQPHINIRDVVLAMAATTLSTPSSGIMRELSFAPTADWSLLHAAWQAATTRGVTAHAGNIYSSDVFYDERPDLNEQMTRHGVLAVEMEAAELYIVAARYGVRALAVLTISDHLLTGAAIPSEEREKSFGEMVEIALQAAFPDA</sequence>
<comment type="function">
    <text evidence="5">Catalyzes the reversible phosphorolytic breakdown of the N-glycosidic bond in the beta-(deoxy)ribonucleoside molecules, with the formation of the corresponding free purine bases and pentose-1-phosphate.</text>
</comment>
<dbReference type="NCBIfam" id="NF004489">
    <property type="entry name" value="PRK05819.1"/>
    <property type="match status" value="1"/>
</dbReference>
<evidence type="ECO:0000256" key="3">
    <source>
        <dbReference type="ARBA" id="ARBA00022679"/>
    </source>
</evidence>
<dbReference type="EC" id="2.4.2.1" evidence="5"/>
<dbReference type="SUPFAM" id="SSF53167">
    <property type="entry name" value="Purine and uridine phosphorylases"/>
    <property type="match status" value="1"/>
</dbReference>
<dbReference type="Gene3D" id="3.40.50.1580">
    <property type="entry name" value="Nucleoside phosphorylase domain"/>
    <property type="match status" value="1"/>
</dbReference>
<dbReference type="PANTHER" id="PTHR43691:SF11">
    <property type="entry name" value="FI09636P-RELATED"/>
    <property type="match status" value="1"/>
</dbReference>
<dbReference type="EMBL" id="FNOM01000004">
    <property type="protein sequence ID" value="SDW90629.1"/>
    <property type="molecule type" value="Genomic_DNA"/>
</dbReference>
<evidence type="ECO:0000313" key="7">
    <source>
        <dbReference type="EMBL" id="SDW90629.1"/>
    </source>
</evidence>
<comment type="catalytic activity">
    <reaction evidence="5">
        <text>a purine D-ribonucleoside + phosphate = a purine nucleobase + alpha-D-ribose 1-phosphate</text>
        <dbReference type="Rhea" id="RHEA:19805"/>
        <dbReference type="ChEBI" id="CHEBI:26386"/>
        <dbReference type="ChEBI" id="CHEBI:43474"/>
        <dbReference type="ChEBI" id="CHEBI:57720"/>
        <dbReference type="ChEBI" id="CHEBI:142355"/>
        <dbReference type="EC" id="2.4.2.1"/>
    </reaction>
</comment>
<dbReference type="GO" id="GO:0004850">
    <property type="term" value="F:uridine phosphorylase activity"/>
    <property type="evidence" value="ECO:0007669"/>
    <property type="project" value="UniProtKB-EC"/>
</dbReference>
<feature type="binding site" description="in other chain" evidence="5">
    <location>
        <begin position="179"/>
        <end position="181"/>
    </location>
    <ligand>
        <name>a purine D-ribonucleoside</name>
        <dbReference type="ChEBI" id="CHEBI:142355"/>
        <note>ligand shared between dimeric partners</note>
    </ligand>
</feature>
<dbReference type="InterPro" id="IPR004402">
    <property type="entry name" value="DeoD-type"/>
</dbReference>
<keyword evidence="2 5" id="KW-0328">Glycosyltransferase</keyword>
<protein>
    <recommendedName>
        <fullName evidence="5">Purine nucleoside phosphorylase DeoD-type</fullName>
        <shortName evidence="5">PNP</shortName>
        <ecNumber evidence="5">2.4.2.1</ecNumber>
    </recommendedName>
</protein>
<comment type="catalytic activity">
    <reaction evidence="5">
        <text>a purine 2'-deoxy-D-ribonucleoside + phosphate = a purine nucleobase + 2-deoxy-alpha-D-ribose 1-phosphate</text>
        <dbReference type="Rhea" id="RHEA:36431"/>
        <dbReference type="ChEBI" id="CHEBI:26386"/>
        <dbReference type="ChEBI" id="CHEBI:43474"/>
        <dbReference type="ChEBI" id="CHEBI:57259"/>
        <dbReference type="ChEBI" id="CHEBI:142361"/>
        <dbReference type="EC" id="2.4.2.1"/>
    </reaction>
</comment>
<dbReference type="PANTHER" id="PTHR43691">
    <property type="entry name" value="URIDINE PHOSPHORYLASE"/>
    <property type="match status" value="1"/>
</dbReference>
<comment type="catalytic activity">
    <reaction evidence="4">
        <text>uridine + phosphate = alpha-D-ribose 1-phosphate + uracil</text>
        <dbReference type="Rhea" id="RHEA:24388"/>
        <dbReference type="ChEBI" id="CHEBI:16704"/>
        <dbReference type="ChEBI" id="CHEBI:17568"/>
        <dbReference type="ChEBI" id="CHEBI:43474"/>
        <dbReference type="ChEBI" id="CHEBI:57720"/>
        <dbReference type="EC" id="2.4.2.3"/>
    </reaction>
</comment>
<comment type="subunit">
    <text evidence="5">Homohexamer; trimer of homodimers.</text>
</comment>
<organism evidence="7 8">
    <name type="scientific">Roseicitreum antarcticum</name>
    <dbReference type="NCBI Taxonomy" id="564137"/>
    <lineage>
        <taxon>Bacteria</taxon>
        <taxon>Pseudomonadati</taxon>
        <taxon>Pseudomonadota</taxon>
        <taxon>Alphaproteobacteria</taxon>
        <taxon>Rhodobacterales</taxon>
        <taxon>Paracoccaceae</taxon>
        <taxon>Roseicitreum</taxon>
    </lineage>
</organism>
<dbReference type="Proteomes" id="UP000198539">
    <property type="component" value="Unassembled WGS sequence"/>
</dbReference>
<dbReference type="GO" id="GO:0005829">
    <property type="term" value="C:cytosol"/>
    <property type="evidence" value="ECO:0007669"/>
    <property type="project" value="TreeGrafter"/>
</dbReference>
<dbReference type="RefSeq" id="WP_092887516.1">
    <property type="nucleotide sequence ID" value="NZ_CP061498.1"/>
</dbReference>
<comment type="similarity">
    <text evidence="1 5">Belongs to the PNP/UDP phosphorylase family.</text>
</comment>
<evidence type="ECO:0000256" key="2">
    <source>
        <dbReference type="ARBA" id="ARBA00022676"/>
    </source>
</evidence>
<reference evidence="7 8" key="1">
    <citation type="submission" date="2016-10" db="EMBL/GenBank/DDBJ databases">
        <authorList>
            <person name="de Groot N.N."/>
        </authorList>
    </citation>
    <scope>NUCLEOTIDE SEQUENCE [LARGE SCALE GENOMIC DNA]</scope>
    <source>
        <strain evidence="7 8">CGMCC 1.8894</strain>
    </source>
</reference>
<feature type="domain" description="Nucleoside phosphorylase" evidence="6">
    <location>
        <begin position="16"/>
        <end position="224"/>
    </location>
</feature>
<feature type="binding site" evidence="5">
    <location>
        <position position="43"/>
    </location>
    <ligand>
        <name>phosphate</name>
        <dbReference type="ChEBI" id="CHEBI:43474"/>
        <note>ligand shared between dimeric partners</note>
    </ligand>
</feature>
<feature type="binding site" description="in other chain" evidence="5">
    <location>
        <position position="24"/>
    </location>
    <ligand>
        <name>phosphate</name>
        <dbReference type="ChEBI" id="CHEBI:43474"/>
        <note>ligand shared between dimeric partners</note>
    </ligand>
</feature>
<accession>A0A1H2XED2</accession>
<dbReference type="CDD" id="cd09006">
    <property type="entry name" value="PNP_EcPNPI-like"/>
    <property type="match status" value="1"/>
</dbReference>
<feature type="binding site" description="in other chain" evidence="5">
    <location>
        <position position="20"/>
    </location>
    <ligand>
        <name>phosphate</name>
        <dbReference type="ChEBI" id="CHEBI:43474"/>
        <note>ligand shared between dimeric partners</note>
    </ligand>
</feature>
<feature type="binding site" evidence="5">
    <location>
        <position position="4"/>
    </location>
    <ligand>
        <name>a purine D-ribonucleoside</name>
        <dbReference type="ChEBI" id="CHEBI:142355"/>
        <note>ligand shared between dimeric partners</note>
    </ligand>
</feature>
<keyword evidence="8" id="KW-1185">Reference proteome</keyword>